<dbReference type="EMBL" id="BSXU01002480">
    <property type="protein sequence ID" value="GMG37911.1"/>
    <property type="molecule type" value="Genomic_DNA"/>
</dbReference>
<sequence length="100" mass="11857">MSERPTKKSKIEDTTFQEKLSEKAESELNSNQQRFSRRPMEFHDGGEFNINLRHKTTSDYAEKLETADKNPFTGREFTQKQVLVRPLRSHNLFYMMICLI</sequence>
<comment type="caution">
    <text evidence="2">The sequence shown here is derived from an EMBL/GenBank/DDBJ whole genome shotgun (WGS) entry which is preliminary data.</text>
</comment>
<proteinExistence type="predicted"/>
<dbReference type="AlphaFoldDB" id="A0A9W7DHL5"/>
<feature type="region of interest" description="Disordered" evidence="1">
    <location>
        <begin position="1"/>
        <end position="43"/>
    </location>
</feature>
<keyword evidence="3" id="KW-1185">Reference proteome</keyword>
<name>A0A9W7DHL5_AMBMO</name>
<evidence type="ECO:0000313" key="3">
    <source>
        <dbReference type="Proteomes" id="UP001165063"/>
    </source>
</evidence>
<evidence type="ECO:0000313" key="2">
    <source>
        <dbReference type="EMBL" id="GMG37911.1"/>
    </source>
</evidence>
<protein>
    <submittedName>
        <fullName evidence="2">Unnamed protein product</fullName>
    </submittedName>
</protein>
<reference evidence="2" key="1">
    <citation type="submission" date="2023-04" db="EMBL/GenBank/DDBJ databases">
        <title>Ambrosiozyma monospora NBRC 1965.</title>
        <authorList>
            <person name="Ichikawa N."/>
            <person name="Sato H."/>
            <person name="Tonouchi N."/>
        </authorList>
    </citation>
    <scope>NUCLEOTIDE SEQUENCE</scope>
    <source>
        <strain evidence="2">NBRC 1965</strain>
    </source>
</reference>
<accession>A0A9W7DHL5</accession>
<feature type="compositionally biased region" description="Basic and acidic residues" evidence="1">
    <location>
        <begin position="1"/>
        <end position="13"/>
    </location>
</feature>
<organism evidence="2 3">
    <name type="scientific">Ambrosiozyma monospora</name>
    <name type="common">Yeast</name>
    <name type="synonym">Endomycopsis monosporus</name>
    <dbReference type="NCBI Taxonomy" id="43982"/>
    <lineage>
        <taxon>Eukaryota</taxon>
        <taxon>Fungi</taxon>
        <taxon>Dikarya</taxon>
        <taxon>Ascomycota</taxon>
        <taxon>Saccharomycotina</taxon>
        <taxon>Pichiomycetes</taxon>
        <taxon>Pichiales</taxon>
        <taxon>Pichiaceae</taxon>
        <taxon>Ambrosiozyma</taxon>
    </lineage>
</organism>
<gene>
    <name evidence="2" type="ORF">Amon01_000488400</name>
</gene>
<dbReference type="Proteomes" id="UP001165063">
    <property type="component" value="Unassembled WGS sequence"/>
</dbReference>
<evidence type="ECO:0000256" key="1">
    <source>
        <dbReference type="SAM" id="MobiDB-lite"/>
    </source>
</evidence>